<feature type="transmembrane region" description="Helical" evidence="1">
    <location>
        <begin position="81"/>
        <end position="101"/>
    </location>
</feature>
<dbReference type="InterPro" id="IPR005330">
    <property type="entry name" value="MHYT_dom"/>
</dbReference>
<dbReference type="NCBIfam" id="TIGR00254">
    <property type="entry name" value="GGDEF"/>
    <property type="match status" value="1"/>
</dbReference>
<dbReference type="InterPro" id="IPR035919">
    <property type="entry name" value="EAL_sf"/>
</dbReference>
<dbReference type="Gene3D" id="3.30.70.270">
    <property type="match status" value="1"/>
</dbReference>
<dbReference type="PROSITE" id="PS50887">
    <property type="entry name" value="GGDEF"/>
    <property type="match status" value="1"/>
</dbReference>
<dbReference type="SMART" id="SM00267">
    <property type="entry name" value="GGDEF"/>
    <property type="match status" value="1"/>
</dbReference>
<feature type="transmembrane region" description="Helical" evidence="1">
    <location>
        <begin position="6"/>
        <end position="31"/>
    </location>
</feature>
<feature type="domain" description="GGDEF" evidence="3">
    <location>
        <begin position="288"/>
        <end position="420"/>
    </location>
</feature>
<dbReference type="FunFam" id="3.20.20.450:FF:000001">
    <property type="entry name" value="Cyclic di-GMP phosphodiesterase yahA"/>
    <property type="match status" value="1"/>
</dbReference>
<evidence type="ECO:0000256" key="1">
    <source>
        <dbReference type="PROSITE-ProRule" id="PRU00244"/>
    </source>
</evidence>
<feature type="transmembrane region" description="Helical" evidence="1">
    <location>
        <begin position="108"/>
        <end position="129"/>
    </location>
</feature>
<name>A0A429X1P4_SIMTE</name>
<dbReference type="CDD" id="cd01949">
    <property type="entry name" value="GGDEF"/>
    <property type="match status" value="1"/>
</dbReference>
<dbReference type="InterPro" id="IPR043128">
    <property type="entry name" value="Rev_trsase/Diguanyl_cyclase"/>
</dbReference>
<evidence type="ECO:0000313" key="5">
    <source>
        <dbReference type="EMBL" id="RST57352.1"/>
    </source>
</evidence>
<protein>
    <submittedName>
        <fullName evidence="5">EAL domain-containing protein</fullName>
    </submittedName>
</protein>
<dbReference type="PANTHER" id="PTHR44757:SF2">
    <property type="entry name" value="BIOFILM ARCHITECTURE MAINTENANCE PROTEIN MBAA"/>
    <property type="match status" value="1"/>
</dbReference>
<dbReference type="InterPro" id="IPR052155">
    <property type="entry name" value="Biofilm_reg_signaling"/>
</dbReference>
<dbReference type="Pfam" id="PF00990">
    <property type="entry name" value="GGDEF"/>
    <property type="match status" value="1"/>
</dbReference>
<evidence type="ECO:0000259" key="2">
    <source>
        <dbReference type="PROSITE" id="PS50883"/>
    </source>
</evidence>
<dbReference type="InterPro" id="IPR029787">
    <property type="entry name" value="Nucleotide_cyclase"/>
</dbReference>
<evidence type="ECO:0000259" key="3">
    <source>
        <dbReference type="PROSITE" id="PS50887"/>
    </source>
</evidence>
<organism evidence="5 6">
    <name type="scientific">Siminovitchia terrae</name>
    <name type="common">Bacillus terrae</name>
    <dbReference type="NCBI Taxonomy" id="1914933"/>
    <lineage>
        <taxon>Bacteria</taxon>
        <taxon>Bacillati</taxon>
        <taxon>Bacillota</taxon>
        <taxon>Bacilli</taxon>
        <taxon>Bacillales</taxon>
        <taxon>Bacillaceae</taxon>
        <taxon>Siminovitchia</taxon>
    </lineage>
</organism>
<feature type="domain" description="MHYT" evidence="4">
    <location>
        <begin position="8"/>
        <end position="201"/>
    </location>
</feature>
<accession>A0A429X1P4</accession>
<dbReference type="EMBL" id="QYTW02000035">
    <property type="protein sequence ID" value="RST57352.1"/>
    <property type="molecule type" value="Genomic_DNA"/>
</dbReference>
<gene>
    <name evidence="5" type="ORF">D5F11_022850</name>
</gene>
<dbReference type="SMART" id="SM00052">
    <property type="entry name" value="EAL"/>
    <property type="match status" value="1"/>
</dbReference>
<dbReference type="InterPro" id="IPR000160">
    <property type="entry name" value="GGDEF_dom"/>
</dbReference>
<feature type="transmembrane region" description="Helical" evidence="1">
    <location>
        <begin position="215"/>
        <end position="238"/>
    </location>
</feature>
<feature type="transmembrane region" description="Helical" evidence="1">
    <location>
        <begin position="141"/>
        <end position="165"/>
    </location>
</feature>
<dbReference type="GO" id="GO:0016020">
    <property type="term" value="C:membrane"/>
    <property type="evidence" value="ECO:0007669"/>
    <property type="project" value="UniProtKB-UniRule"/>
</dbReference>
<feature type="domain" description="EAL" evidence="2">
    <location>
        <begin position="429"/>
        <end position="681"/>
    </location>
</feature>
<dbReference type="SUPFAM" id="SSF141868">
    <property type="entry name" value="EAL domain-like"/>
    <property type="match status" value="1"/>
</dbReference>
<dbReference type="RefSeq" id="WP_120118591.1">
    <property type="nucleotide sequence ID" value="NZ_QYTW02000035.1"/>
</dbReference>
<dbReference type="InterPro" id="IPR001633">
    <property type="entry name" value="EAL_dom"/>
</dbReference>
<evidence type="ECO:0000313" key="6">
    <source>
        <dbReference type="Proteomes" id="UP000287296"/>
    </source>
</evidence>
<dbReference type="PANTHER" id="PTHR44757">
    <property type="entry name" value="DIGUANYLATE CYCLASE DGCP"/>
    <property type="match status" value="1"/>
</dbReference>
<feature type="transmembrane region" description="Helical" evidence="1">
    <location>
        <begin position="43"/>
        <end position="61"/>
    </location>
</feature>
<keyword evidence="1" id="KW-0472">Membrane</keyword>
<evidence type="ECO:0000259" key="4">
    <source>
        <dbReference type="PROSITE" id="PS50924"/>
    </source>
</evidence>
<sequence>MVEITFVYNYSIVLISIVISIFLCVITLDLLRRVRGVKSKKKRKLWLAASALMLGSCLWSMHFISSLSLKTENEAIYNGPIMFFSLFSTITLSYVAFYIFTLKKEATFSTLAPASVLLGAGITIMHYSGTYGIVTNAFIEYNYLLVVISFVSAIGLSFISGCLFAKTIKESFSLFHIPAAVILSLGVYISHYLAMKSMTIYANHYEVVLLKPKKWEFFIGSNSILIGIAIINIIIMGLMHTLSLRERRTHETKMHYMAYYDQLTGIPNRMKFQSTLKDAIKWSEKKSHQLAVMFLDLDRFKVFNDTLGHQLGDRLLIKVSERLIEKAPSNAMLARHGGDEFILLIENTDESKVKEAAEQLLGLFMAPFIMNKKEFFTTISIGISMYPDDGKDVGTLMKNAYKAMHLAQKSGYNNYQFFVHEDDKIHDRKIKIEHGLKKALHNNEFELYYQPQVHLKSKRIVGVEALLRWKHPELGTISPYEFIPVAETTGMIIPIGKWVIQEACKQIKLWQSIGIRIKIAANVSALQFEDQQFIELIDETLSQNLLPSKYLELEITESVMQKINQSFAIISKLKNIGIKVSIDDFGTGYSSLSVLSSLPIDVIKIDKSFVQKMMTNANTASLVKTIIEMGSNLNFGLIAEGIETEEQANFLMQNGCQLGQGFLYSPPVTKEEIEKLLHKENVI</sequence>
<dbReference type="SUPFAM" id="SSF55073">
    <property type="entry name" value="Nucleotide cyclase"/>
    <property type="match status" value="1"/>
</dbReference>
<dbReference type="Pfam" id="PF03707">
    <property type="entry name" value="MHYT"/>
    <property type="match status" value="2"/>
</dbReference>
<feature type="transmembrane region" description="Helical" evidence="1">
    <location>
        <begin position="172"/>
        <end position="195"/>
    </location>
</feature>
<dbReference type="AlphaFoldDB" id="A0A429X1P4"/>
<dbReference type="Gene3D" id="3.20.20.450">
    <property type="entry name" value="EAL domain"/>
    <property type="match status" value="1"/>
</dbReference>
<reference evidence="5 6" key="1">
    <citation type="submission" date="2018-12" db="EMBL/GenBank/DDBJ databases">
        <authorList>
            <person name="Sun L."/>
            <person name="Chen Z."/>
        </authorList>
    </citation>
    <scope>NUCLEOTIDE SEQUENCE [LARGE SCALE GENOMIC DNA]</scope>
    <source>
        <strain evidence="5 6">LMG 29736</strain>
    </source>
</reference>
<proteinExistence type="predicted"/>
<comment type="caution">
    <text evidence="5">The sequence shown here is derived from an EMBL/GenBank/DDBJ whole genome shotgun (WGS) entry which is preliminary data.</text>
</comment>
<dbReference type="PROSITE" id="PS50883">
    <property type="entry name" value="EAL"/>
    <property type="match status" value="1"/>
</dbReference>
<keyword evidence="1" id="KW-0812">Transmembrane</keyword>
<dbReference type="Proteomes" id="UP000287296">
    <property type="component" value="Unassembled WGS sequence"/>
</dbReference>
<dbReference type="Pfam" id="PF00563">
    <property type="entry name" value="EAL"/>
    <property type="match status" value="1"/>
</dbReference>
<dbReference type="PROSITE" id="PS50924">
    <property type="entry name" value="MHYT"/>
    <property type="match status" value="1"/>
</dbReference>
<keyword evidence="1" id="KW-1133">Transmembrane helix</keyword>
<dbReference type="OrthoDB" id="9759607at2"/>
<dbReference type="CDD" id="cd01948">
    <property type="entry name" value="EAL"/>
    <property type="match status" value="1"/>
</dbReference>